<evidence type="ECO:0000256" key="5">
    <source>
        <dbReference type="ARBA" id="ARBA00022525"/>
    </source>
</evidence>
<comment type="similarity">
    <text evidence="3 7">Belongs to the flagella basal body rod proteins family.</text>
</comment>
<feature type="domain" description="Flagellar hook-associated protein FlgK helical" evidence="11">
    <location>
        <begin position="93"/>
        <end position="327"/>
    </location>
</feature>
<evidence type="ECO:0000313" key="12">
    <source>
        <dbReference type="EMBL" id="WCE11590.1"/>
    </source>
</evidence>
<evidence type="ECO:0000256" key="2">
    <source>
        <dbReference type="ARBA" id="ARBA00004613"/>
    </source>
</evidence>
<dbReference type="Proteomes" id="UP001210538">
    <property type="component" value="Chromosome"/>
</dbReference>
<evidence type="ECO:0000259" key="9">
    <source>
        <dbReference type="Pfam" id="PF06429"/>
    </source>
</evidence>
<feature type="domain" description="Flagellar hook-associated protein 1 D2-like" evidence="10">
    <location>
        <begin position="336"/>
        <end position="416"/>
    </location>
</feature>
<organism evidence="12 13">
    <name type="scientific">Enterobacter ludwigii</name>
    <dbReference type="NCBI Taxonomy" id="299767"/>
    <lineage>
        <taxon>Bacteria</taxon>
        <taxon>Pseudomonadati</taxon>
        <taxon>Pseudomonadota</taxon>
        <taxon>Gammaproteobacteria</taxon>
        <taxon>Enterobacterales</taxon>
        <taxon>Enterobacteriaceae</taxon>
        <taxon>Enterobacter</taxon>
        <taxon>Enterobacter cloacae complex</taxon>
    </lineage>
</organism>
<keyword evidence="8" id="KW-0175">Coiled coil</keyword>
<comment type="subcellular location">
    <subcellularLocation>
        <location evidence="1 7">Bacterial flagellum</location>
    </subcellularLocation>
    <subcellularLocation>
        <location evidence="2 7">Secreted</location>
    </subcellularLocation>
</comment>
<dbReference type="GO" id="GO:0009424">
    <property type="term" value="C:bacterial-type flagellum hook"/>
    <property type="evidence" value="ECO:0007669"/>
    <property type="project" value="UniProtKB-UniRule"/>
</dbReference>
<feature type="domain" description="Flagellar basal-body/hook protein C-terminal" evidence="9">
    <location>
        <begin position="508"/>
        <end position="545"/>
    </location>
</feature>
<dbReference type="SUPFAM" id="SSF64518">
    <property type="entry name" value="Phase 1 flagellin"/>
    <property type="match status" value="1"/>
</dbReference>
<dbReference type="RefSeq" id="WP_059306714.1">
    <property type="nucleotide sequence ID" value="NZ_CP116347.1"/>
</dbReference>
<protein>
    <recommendedName>
        <fullName evidence="4 7">Flagellar hook-associated protein 1</fullName>
        <shortName evidence="7">HAP1</shortName>
    </recommendedName>
</protein>
<dbReference type="InterPro" id="IPR053927">
    <property type="entry name" value="FlgK_helical"/>
</dbReference>
<keyword evidence="12" id="KW-0966">Cell projection</keyword>
<name>A0AAX3L5P7_9ENTR</name>
<dbReference type="Pfam" id="PF06429">
    <property type="entry name" value="Flg_bbr_C"/>
    <property type="match status" value="1"/>
</dbReference>
<evidence type="ECO:0000256" key="3">
    <source>
        <dbReference type="ARBA" id="ARBA00009677"/>
    </source>
</evidence>
<keyword evidence="12" id="KW-0969">Cilium</keyword>
<keyword evidence="13" id="KW-1185">Reference proteome</keyword>
<accession>A0AAX3L5P7</accession>
<evidence type="ECO:0000313" key="13">
    <source>
        <dbReference type="Proteomes" id="UP001210538"/>
    </source>
</evidence>
<dbReference type="PANTHER" id="PTHR30033:SF1">
    <property type="entry name" value="FLAGELLAR HOOK-ASSOCIATED PROTEIN 1"/>
    <property type="match status" value="1"/>
</dbReference>
<dbReference type="PRINTS" id="PR01005">
    <property type="entry name" value="FLGHOOKAP1"/>
</dbReference>
<gene>
    <name evidence="7 12" type="primary">flgK</name>
    <name evidence="12" type="ORF">PHA72_16025</name>
</gene>
<dbReference type="InterPro" id="IPR002371">
    <property type="entry name" value="FlgK"/>
</dbReference>
<dbReference type="GO" id="GO:0044780">
    <property type="term" value="P:bacterial-type flagellum assembly"/>
    <property type="evidence" value="ECO:0007669"/>
    <property type="project" value="InterPro"/>
</dbReference>
<dbReference type="InterPro" id="IPR010930">
    <property type="entry name" value="Flg_bb/hook_C_dom"/>
</dbReference>
<dbReference type="Pfam" id="PF21158">
    <property type="entry name" value="flgK_1st_1"/>
    <property type="match status" value="1"/>
</dbReference>
<dbReference type="Pfam" id="PF22638">
    <property type="entry name" value="FlgK_D1"/>
    <property type="match status" value="1"/>
</dbReference>
<evidence type="ECO:0000256" key="7">
    <source>
        <dbReference type="RuleBase" id="RU362065"/>
    </source>
</evidence>
<keyword evidence="5 7" id="KW-0964">Secreted</keyword>
<dbReference type="PANTHER" id="PTHR30033">
    <property type="entry name" value="FLAGELLAR HOOK-ASSOCIATED PROTEIN 1"/>
    <property type="match status" value="1"/>
</dbReference>
<keyword evidence="6 7" id="KW-0975">Bacterial flagellum</keyword>
<feature type="coiled-coil region" evidence="8">
    <location>
        <begin position="162"/>
        <end position="189"/>
    </location>
</feature>
<keyword evidence="12" id="KW-0282">Flagellum</keyword>
<dbReference type="InterPro" id="IPR049119">
    <property type="entry name" value="FlgK_D2-like"/>
</dbReference>
<reference evidence="12 13" key="1">
    <citation type="submission" date="2023-01" db="EMBL/GenBank/DDBJ databases">
        <title>Genome sequence resource and annotation of Enterobacter ludwigii, an economically important pathogen of seedling wilt with strawberry.</title>
        <authorList>
            <person name="Xie Y."/>
        </authorList>
    </citation>
    <scope>NUCLEOTIDE SEQUENCE [LARGE SCALE GENOMIC DNA]</scope>
    <source>
        <strain evidence="12 13">CM-TZ4</strain>
    </source>
</reference>
<dbReference type="GO" id="GO:0005576">
    <property type="term" value="C:extracellular region"/>
    <property type="evidence" value="ECO:0007669"/>
    <property type="project" value="UniProtKB-SubCell"/>
</dbReference>
<dbReference type="NCBIfam" id="TIGR02492">
    <property type="entry name" value="flgK_ends"/>
    <property type="match status" value="1"/>
</dbReference>
<dbReference type="AlphaFoldDB" id="A0AAX3L5P7"/>
<dbReference type="EMBL" id="CP116347">
    <property type="protein sequence ID" value="WCE11590.1"/>
    <property type="molecule type" value="Genomic_DNA"/>
</dbReference>
<sequence length="547" mass="59268">MNNLYNLARNGLSVAQAALRVTGDNLTNGMSHGYSRRNMIIGELGGMSTQTGFYGFGAQVNGIERAYDGFANNQLRGAISQYSFLNGRMEQLADIDNMLADESDNVSVSLGNLFKAMSTLSTGPEDAASRSAVFNSLGSLASRYNASGKRLSGLEKSTNTQIEQSVKDLNSYIKQLAEINKQLERAQGAGKPPADLLDRRDLLLEEISNQIGIEVSENVQSGRVDVTLSDGRPLVSGDKAYELKTSPSANDPNKTIVSYVDANGKETPLDEDRITKGRLAGLFKFRNEDLTLARQELDKMAFIMASRMNAQNRDGYLPDGTQGGDLFSLPPIAARANSGNMGTGKLGPIEVTDYKLVNAEEYTISYDATGWKVRGADGRLVKEGRPDDTEIEFDGLKIELPDPGDMADGDSFTFNPMSGAAEGLSRKITDAQGFAASDSEDPADKGNNKNLQKMLEIQNEPLIGGSTLAEAYASLVGTIGDNARNVKSNLTSAEIDMQTKFETKQALSGVSMDEEKINLDMFMQYYRANAQLLQTANNMFDSLLAIR</sequence>
<proteinExistence type="inferred from homology"/>
<dbReference type="GO" id="GO:0005198">
    <property type="term" value="F:structural molecule activity"/>
    <property type="evidence" value="ECO:0007669"/>
    <property type="project" value="UniProtKB-UniRule"/>
</dbReference>
<evidence type="ECO:0000256" key="4">
    <source>
        <dbReference type="ARBA" id="ARBA00016244"/>
    </source>
</evidence>
<evidence type="ECO:0000256" key="1">
    <source>
        <dbReference type="ARBA" id="ARBA00004365"/>
    </source>
</evidence>
<evidence type="ECO:0000259" key="10">
    <source>
        <dbReference type="Pfam" id="PF21158"/>
    </source>
</evidence>
<evidence type="ECO:0000259" key="11">
    <source>
        <dbReference type="Pfam" id="PF22638"/>
    </source>
</evidence>
<evidence type="ECO:0000256" key="8">
    <source>
        <dbReference type="SAM" id="Coils"/>
    </source>
</evidence>
<evidence type="ECO:0000256" key="6">
    <source>
        <dbReference type="ARBA" id="ARBA00023143"/>
    </source>
</evidence>